<feature type="domain" description="Bacteriophage T5 Orf172 DNA-binding" evidence="2">
    <location>
        <begin position="223"/>
        <end position="318"/>
    </location>
</feature>
<gene>
    <name evidence="3" type="ORF">MSAN_00725400</name>
</gene>
<sequence length="332" mass="36837">MTWLIYLSRIRRTPTLPVSPRASTTDHLHPPARLRENQIELSCESWVCGSGVSGVEFTQARPAGSRCALQFSSQLRSGTRYPGLTSRAKQGGSALPFPSPRPESPRRSLSSSVTAALLISAFSYTAPLFRPPCSPRLSLCPRLPFCVFQASSLAPTAITTYPPPLNVVVGVDVRDSPLLACRLTSSTSSRRLAHPVDQQMALLALDHPYVDDGPGELYVQGRRNPNGQLEFKVGETSSMPRRYGEYSKCTKNGHTLQWEFHCEVPYRKLAERLVHLSFRALGGVLVRYPCPGCYVRHREFYLLDNIGDLDAVVRVLSFWVVAIGGTFERVDF</sequence>
<reference evidence="3" key="1">
    <citation type="submission" date="2020-05" db="EMBL/GenBank/DDBJ databases">
        <title>Mycena genomes resolve the evolution of fungal bioluminescence.</title>
        <authorList>
            <person name="Tsai I.J."/>
        </authorList>
    </citation>
    <scope>NUCLEOTIDE SEQUENCE</scope>
    <source>
        <strain evidence="3">160909Yilan</strain>
    </source>
</reference>
<dbReference type="AlphaFoldDB" id="A0A8H7DE07"/>
<dbReference type="Proteomes" id="UP000623467">
    <property type="component" value="Unassembled WGS sequence"/>
</dbReference>
<evidence type="ECO:0000259" key="2">
    <source>
        <dbReference type="Pfam" id="PF10544"/>
    </source>
</evidence>
<comment type="caution">
    <text evidence="3">The sequence shown here is derived from an EMBL/GenBank/DDBJ whole genome shotgun (WGS) entry which is preliminary data.</text>
</comment>
<organism evidence="3 4">
    <name type="scientific">Mycena sanguinolenta</name>
    <dbReference type="NCBI Taxonomy" id="230812"/>
    <lineage>
        <taxon>Eukaryota</taxon>
        <taxon>Fungi</taxon>
        <taxon>Dikarya</taxon>
        <taxon>Basidiomycota</taxon>
        <taxon>Agaricomycotina</taxon>
        <taxon>Agaricomycetes</taxon>
        <taxon>Agaricomycetidae</taxon>
        <taxon>Agaricales</taxon>
        <taxon>Marasmiineae</taxon>
        <taxon>Mycenaceae</taxon>
        <taxon>Mycena</taxon>
    </lineage>
</organism>
<evidence type="ECO:0000256" key="1">
    <source>
        <dbReference type="SAM" id="MobiDB-lite"/>
    </source>
</evidence>
<protein>
    <recommendedName>
        <fullName evidence="2">Bacteriophage T5 Orf172 DNA-binding domain-containing protein</fullName>
    </recommendedName>
</protein>
<proteinExistence type="predicted"/>
<dbReference type="EMBL" id="JACAZH010000004">
    <property type="protein sequence ID" value="KAF7370915.1"/>
    <property type="molecule type" value="Genomic_DNA"/>
</dbReference>
<evidence type="ECO:0000313" key="4">
    <source>
        <dbReference type="Proteomes" id="UP000623467"/>
    </source>
</evidence>
<keyword evidence="4" id="KW-1185">Reference proteome</keyword>
<dbReference type="InterPro" id="IPR018306">
    <property type="entry name" value="Phage_T5_Orf172_DNA-bd"/>
</dbReference>
<name>A0A8H7DE07_9AGAR</name>
<dbReference type="OrthoDB" id="3066312at2759"/>
<feature type="region of interest" description="Disordered" evidence="1">
    <location>
        <begin position="79"/>
        <end position="108"/>
    </location>
</feature>
<accession>A0A8H7DE07</accession>
<evidence type="ECO:0000313" key="3">
    <source>
        <dbReference type="EMBL" id="KAF7370915.1"/>
    </source>
</evidence>
<dbReference type="Pfam" id="PF10544">
    <property type="entry name" value="T5orf172"/>
    <property type="match status" value="1"/>
</dbReference>